<dbReference type="Pfam" id="PF12773">
    <property type="entry name" value="DZR"/>
    <property type="match status" value="1"/>
</dbReference>
<feature type="domain" description="DZANK-type" evidence="1">
    <location>
        <begin position="172"/>
        <end position="220"/>
    </location>
</feature>
<proteinExistence type="predicted"/>
<dbReference type="AlphaFoldDB" id="A0A919J1D2"/>
<comment type="caution">
    <text evidence="2">The sequence shown here is derived from an EMBL/GenBank/DDBJ whole genome shotgun (WGS) entry which is preliminary data.</text>
</comment>
<protein>
    <recommendedName>
        <fullName evidence="1">DZANK-type domain-containing protein</fullName>
    </recommendedName>
</protein>
<reference evidence="2" key="1">
    <citation type="submission" date="2021-01" db="EMBL/GenBank/DDBJ databases">
        <title>Whole genome shotgun sequence of Actinoplanes ferrugineus NBRC 15555.</title>
        <authorList>
            <person name="Komaki H."/>
            <person name="Tamura T."/>
        </authorList>
    </citation>
    <scope>NUCLEOTIDE SEQUENCE</scope>
    <source>
        <strain evidence="2">NBRC 15555</strain>
    </source>
</reference>
<evidence type="ECO:0000313" key="3">
    <source>
        <dbReference type="Proteomes" id="UP000598174"/>
    </source>
</evidence>
<evidence type="ECO:0000313" key="2">
    <source>
        <dbReference type="EMBL" id="GIE12128.1"/>
    </source>
</evidence>
<name>A0A919J1D2_9ACTN</name>
<organism evidence="2 3">
    <name type="scientific">Paractinoplanes ferrugineus</name>
    <dbReference type="NCBI Taxonomy" id="113564"/>
    <lineage>
        <taxon>Bacteria</taxon>
        <taxon>Bacillati</taxon>
        <taxon>Actinomycetota</taxon>
        <taxon>Actinomycetes</taxon>
        <taxon>Micromonosporales</taxon>
        <taxon>Micromonosporaceae</taxon>
        <taxon>Paractinoplanes</taxon>
    </lineage>
</organism>
<dbReference type="Proteomes" id="UP000598174">
    <property type="component" value="Unassembled WGS sequence"/>
</dbReference>
<sequence>MNGRSVWPVFGFTDNYQDRSTREGYQFEFFCERCGNGHSSSFKHSVTGFGGKLLRMGGDLVGGEWGRKASELGYDSMWMRDGNRGPAWDKALQNAVEEVRPHFSQCHRCGEWVCGQICWNGERGVCVNCAPKLDQEIAGIQARAQVEQLNDKIRQVDWTQGTTYGQPAVGRCPSCANDTGGGKYCQHCGTPLAAASEANRFCGQCGTKVTPGGMFCTGCGTSTA</sequence>
<dbReference type="EMBL" id="BOMM01000036">
    <property type="protein sequence ID" value="GIE12128.1"/>
    <property type="molecule type" value="Genomic_DNA"/>
</dbReference>
<keyword evidence="3" id="KW-1185">Reference proteome</keyword>
<evidence type="ECO:0000259" key="1">
    <source>
        <dbReference type="Pfam" id="PF12773"/>
    </source>
</evidence>
<accession>A0A919J1D2</accession>
<dbReference type="InterPro" id="IPR025874">
    <property type="entry name" value="DZR"/>
</dbReference>
<gene>
    <name evidence="2" type="ORF">Afe05nite_39680</name>
</gene>